<comment type="caution">
    <text evidence="5">The sequence shown here is derived from an EMBL/GenBank/DDBJ whole genome shotgun (WGS) entry which is preliminary data.</text>
</comment>
<dbReference type="GO" id="GO:0005777">
    <property type="term" value="C:peroxisome"/>
    <property type="evidence" value="ECO:0007669"/>
    <property type="project" value="TreeGrafter"/>
</dbReference>
<dbReference type="AlphaFoldDB" id="A0A086JVI9"/>
<evidence type="ECO:0000313" key="6">
    <source>
        <dbReference type="Proteomes" id="UP000028837"/>
    </source>
</evidence>
<feature type="compositionally biased region" description="Low complexity" evidence="3">
    <location>
        <begin position="199"/>
        <end position="216"/>
    </location>
</feature>
<dbReference type="InterPro" id="IPR015433">
    <property type="entry name" value="PI3/4_kinase"/>
</dbReference>
<dbReference type="Proteomes" id="UP000028837">
    <property type="component" value="Unassembled WGS sequence"/>
</dbReference>
<evidence type="ECO:0000256" key="1">
    <source>
        <dbReference type="ARBA" id="ARBA00022679"/>
    </source>
</evidence>
<dbReference type="GO" id="GO:0034272">
    <property type="term" value="C:phosphatidylinositol 3-kinase complex, class III, type II"/>
    <property type="evidence" value="ECO:0007669"/>
    <property type="project" value="TreeGrafter"/>
</dbReference>
<name>A0A086JVI9_TOXGO</name>
<dbReference type="GO" id="GO:0034271">
    <property type="term" value="C:phosphatidylinositol 3-kinase complex, class III, type I"/>
    <property type="evidence" value="ECO:0007669"/>
    <property type="project" value="TreeGrafter"/>
</dbReference>
<dbReference type="InterPro" id="IPR000403">
    <property type="entry name" value="PI3/4_kinase_cat_dom"/>
</dbReference>
<sequence>MRPLCFSTDPKPFPPPMKICSEMLEVMGGIGGEGYTLFVAQCCQAYKILRFHAQLLCVLLDLMVDSGIKDIKKNLVSSTAYPAELAAHVAPHPASGSAPPQPGPAVSAGVSVAGPLGSNLGSGAPAGLPKGPVRGAEAGVSVAGPGLFCGDRSPQLSGSGAFFSDSGLLSFPAATASFESEPSPGGGSAPTHDDLEPRGAGAAAPQGAGSAQEAAPGRSRRRVVCVALEKVKEKLRLDLGDEDAERFLVGVINSSARALFPAVVDKLHEWALYWR</sequence>
<dbReference type="GO" id="GO:0000045">
    <property type="term" value="P:autophagosome assembly"/>
    <property type="evidence" value="ECO:0007669"/>
    <property type="project" value="TreeGrafter"/>
</dbReference>
<dbReference type="GO" id="GO:0048015">
    <property type="term" value="P:phosphatidylinositol-mediated signaling"/>
    <property type="evidence" value="ECO:0007669"/>
    <property type="project" value="TreeGrafter"/>
</dbReference>
<dbReference type="VEuPathDB" id="ToxoDB:TGDOM2_400130"/>
<dbReference type="Pfam" id="PF00454">
    <property type="entry name" value="PI3_PI4_kinase"/>
    <property type="match status" value="1"/>
</dbReference>
<evidence type="ECO:0000313" key="5">
    <source>
        <dbReference type="EMBL" id="KFG36157.1"/>
    </source>
</evidence>
<keyword evidence="1" id="KW-0808">Transferase</keyword>
<evidence type="ECO:0000256" key="2">
    <source>
        <dbReference type="ARBA" id="ARBA00022777"/>
    </source>
</evidence>
<dbReference type="PROSITE" id="PS50290">
    <property type="entry name" value="PI3_4_KINASE_3"/>
    <property type="match status" value="1"/>
</dbReference>
<evidence type="ECO:0000256" key="3">
    <source>
        <dbReference type="SAM" id="MobiDB-lite"/>
    </source>
</evidence>
<dbReference type="Gene3D" id="1.10.1070.11">
    <property type="entry name" value="Phosphatidylinositol 3-/4-kinase, catalytic domain"/>
    <property type="match status" value="1"/>
</dbReference>
<dbReference type="InterPro" id="IPR011009">
    <property type="entry name" value="Kinase-like_dom_sf"/>
</dbReference>
<evidence type="ECO:0000259" key="4">
    <source>
        <dbReference type="PROSITE" id="PS50290"/>
    </source>
</evidence>
<gene>
    <name evidence="5" type="ORF">TGDOM2_400130</name>
</gene>
<dbReference type="GO" id="GO:0000407">
    <property type="term" value="C:phagophore assembly site"/>
    <property type="evidence" value="ECO:0007669"/>
    <property type="project" value="TreeGrafter"/>
</dbReference>
<dbReference type="SUPFAM" id="SSF56112">
    <property type="entry name" value="Protein kinase-like (PK-like)"/>
    <property type="match status" value="1"/>
</dbReference>
<dbReference type="InterPro" id="IPR036940">
    <property type="entry name" value="PI3/4_kinase_cat_sf"/>
</dbReference>
<feature type="domain" description="PI3K/PI4K catalytic" evidence="4">
    <location>
        <begin position="1"/>
        <end position="110"/>
    </location>
</feature>
<dbReference type="EMBL" id="AHZU02001117">
    <property type="protein sequence ID" value="KFG36157.1"/>
    <property type="molecule type" value="Genomic_DNA"/>
</dbReference>
<dbReference type="GO" id="GO:0005768">
    <property type="term" value="C:endosome"/>
    <property type="evidence" value="ECO:0007669"/>
    <property type="project" value="TreeGrafter"/>
</dbReference>
<proteinExistence type="predicted"/>
<organism evidence="5 6">
    <name type="scientific">Toxoplasma gondii GAB2-2007-GAL-DOM2</name>
    <dbReference type="NCBI Taxonomy" id="1130820"/>
    <lineage>
        <taxon>Eukaryota</taxon>
        <taxon>Sar</taxon>
        <taxon>Alveolata</taxon>
        <taxon>Apicomplexa</taxon>
        <taxon>Conoidasida</taxon>
        <taxon>Coccidia</taxon>
        <taxon>Eucoccidiorida</taxon>
        <taxon>Eimeriorina</taxon>
        <taxon>Sarcocystidae</taxon>
        <taxon>Toxoplasma</taxon>
    </lineage>
</organism>
<keyword evidence="2 5" id="KW-0418">Kinase</keyword>
<accession>A0A086JVI9</accession>
<dbReference type="GO" id="GO:0006897">
    <property type="term" value="P:endocytosis"/>
    <property type="evidence" value="ECO:0007669"/>
    <property type="project" value="TreeGrafter"/>
</dbReference>
<dbReference type="PANTHER" id="PTHR10048:SF7">
    <property type="entry name" value="PHOSPHATIDYLINOSITOL 3-KINASE CATALYTIC SUBUNIT TYPE 3"/>
    <property type="match status" value="1"/>
</dbReference>
<feature type="region of interest" description="Disordered" evidence="3">
    <location>
        <begin position="90"/>
        <end position="110"/>
    </location>
</feature>
<protein>
    <submittedName>
        <fullName evidence="5">Putative phosphatidylinositol 3-kinase</fullName>
    </submittedName>
</protein>
<reference evidence="5 6" key="1">
    <citation type="submission" date="2014-02" db="EMBL/GenBank/DDBJ databases">
        <authorList>
            <person name="Sibley D."/>
            <person name="Venepally P."/>
            <person name="Karamycheva S."/>
            <person name="Hadjithomas M."/>
            <person name="Khan A."/>
            <person name="Brunk B."/>
            <person name="Roos D."/>
            <person name="Caler E."/>
            <person name="Lorenzi H."/>
        </authorList>
    </citation>
    <scope>NUCLEOTIDE SEQUENCE [LARGE SCALE GENOMIC DNA]</scope>
    <source>
        <strain evidence="5 6">GAB2-2007-GAL-DOM2</strain>
    </source>
</reference>
<feature type="region of interest" description="Disordered" evidence="3">
    <location>
        <begin position="176"/>
        <end position="216"/>
    </location>
</feature>
<dbReference type="GO" id="GO:0016303">
    <property type="term" value="F:1-phosphatidylinositol-3-kinase activity"/>
    <property type="evidence" value="ECO:0007669"/>
    <property type="project" value="TreeGrafter"/>
</dbReference>
<dbReference type="PANTHER" id="PTHR10048">
    <property type="entry name" value="PHOSPHATIDYLINOSITOL KINASE"/>
    <property type="match status" value="1"/>
</dbReference>